<dbReference type="Pfam" id="PF13787">
    <property type="entry name" value="HXXEE"/>
    <property type="match status" value="1"/>
</dbReference>
<dbReference type="AlphaFoldDB" id="A0AAU7X8H0"/>
<name>A0AAU7X8H0_9HYPH</name>
<keyword evidence="1" id="KW-1133">Transmembrane helix</keyword>
<protein>
    <submittedName>
        <fullName evidence="2">HXXEE domain-containing protein</fullName>
    </submittedName>
</protein>
<keyword evidence="1" id="KW-0472">Membrane</keyword>
<dbReference type="KEGG" id="mflg:ABS361_18645"/>
<keyword evidence="1" id="KW-0812">Transmembrane</keyword>
<reference evidence="2" key="1">
    <citation type="submission" date="2024-06" db="EMBL/GenBank/DDBJ databases">
        <title>Methylostella associata gen. nov., sp. nov., a novel Ancalomicrobiaceae-affiliated facultatively methylotrophic bacteria that feed on methanotrophs of the genus Methylococcus.</title>
        <authorList>
            <person name="Saltykova V."/>
            <person name="Danilova O.V."/>
            <person name="Oshkin I.Y."/>
            <person name="Belova S.E."/>
            <person name="Pimenov N.V."/>
            <person name="Dedysh S.N."/>
        </authorList>
    </citation>
    <scope>NUCLEOTIDE SEQUENCE</scope>
    <source>
        <strain evidence="2">S20</strain>
    </source>
</reference>
<evidence type="ECO:0000256" key="1">
    <source>
        <dbReference type="SAM" id="Phobius"/>
    </source>
</evidence>
<evidence type="ECO:0000313" key="2">
    <source>
        <dbReference type="EMBL" id="XBY44047.1"/>
    </source>
</evidence>
<accession>A0AAU7X8H0</accession>
<feature type="transmembrane region" description="Helical" evidence="1">
    <location>
        <begin position="66"/>
        <end position="85"/>
    </location>
</feature>
<dbReference type="InterPro" id="IPR025671">
    <property type="entry name" value="HXXEE"/>
</dbReference>
<organism evidence="2">
    <name type="scientific">Methyloraptor flagellatus</name>
    <dbReference type="NCBI Taxonomy" id="3162530"/>
    <lineage>
        <taxon>Bacteria</taxon>
        <taxon>Pseudomonadati</taxon>
        <taxon>Pseudomonadota</taxon>
        <taxon>Alphaproteobacteria</taxon>
        <taxon>Hyphomicrobiales</taxon>
        <taxon>Ancalomicrobiaceae</taxon>
        <taxon>Methyloraptor</taxon>
    </lineage>
</organism>
<proteinExistence type="predicted"/>
<feature type="transmembrane region" description="Helical" evidence="1">
    <location>
        <begin position="123"/>
        <end position="141"/>
    </location>
</feature>
<sequence length="154" mass="16881">MDLDTIAWIATAAYAVHILEEYTFDWRNWARSVIRLPVEWSDFYVTNAVVVVLGICQAMLAPKLPVAPLIYAALMIINATFFHVLPFLRARGRFSPGLVTALVLFYPIGIATFVIAAPGIGTVVGAVVGGALLMAAPVVMLTQKSRPYFRQDRA</sequence>
<feature type="transmembrane region" description="Helical" evidence="1">
    <location>
        <begin position="97"/>
        <end position="117"/>
    </location>
</feature>
<feature type="transmembrane region" description="Helical" evidence="1">
    <location>
        <begin position="43"/>
        <end position="60"/>
    </location>
</feature>
<dbReference type="EMBL" id="CP158568">
    <property type="protein sequence ID" value="XBY44047.1"/>
    <property type="molecule type" value="Genomic_DNA"/>
</dbReference>
<gene>
    <name evidence="2" type="ORF">ABS361_18645</name>
</gene>
<dbReference type="RefSeq" id="WP_407049143.1">
    <property type="nucleotide sequence ID" value="NZ_CP158568.1"/>
</dbReference>